<evidence type="ECO:0000256" key="1">
    <source>
        <dbReference type="SAM" id="Phobius"/>
    </source>
</evidence>
<dbReference type="EMBL" id="RHXE01000040">
    <property type="protein sequence ID" value="RSE21274.1"/>
    <property type="molecule type" value="Genomic_DNA"/>
</dbReference>
<reference evidence="3 4" key="1">
    <citation type="submission" date="2018-10" db="EMBL/GenBank/DDBJ databases">
        <title>Transmission dynamics of multidrug resistant bacteria on intensive care unit surfaces.</title>
        <authorList>
            <person name="D'Souza A.W."/>
            <person name="Potter R.F."/>
            <person name="Wallace M."/>
            <person name="Shupe A."/>
            <person name="Patel S."/>
            <person name="Sun S."/>
            <person name="Gul D."/>
            <person name="Kwon J.H."/>
            <person name="Andleeb S."/>
            <person name="Burnham C.-A.D."/>
            <person name="Dantas G."/>
        </authorList>
    </citation>
    <scope>NUCLEOTIDE SEQUENCE [LARGE SCALE GENOMIC DNA]</scope>
    <source>
        <strain evidence="3 4">AJ_385</strain>
    </source>
</reference>
<feature type="transmembrane region" description="Helical" evidence="1">
    <location>
        <begin position="108"/>
        <end position="128"/>
    </location>
</feature>
<dbReference type="PANTHER" id="PTHR37312:SF1">
    <property type="entry name" value="MEMBRANE-BOUND ACYLTRANSFERASE YKRP-RELATED"/>
    <property type="match status" value="1"/>
</dbReference>
<accession>A0A3R9LG97</accession>
<sequence length="327" mass="37754">MSTQMHKIERNSDIDKTKGLLIFLVVFGHFLENYMGWYGDSSVPILRFIYLIHMPAFIFISGMFFNTDKWKDNFYRYFSIFIFFQILYVIFEFVLFGGDIFKWLSTPYWIMWFMFTLSTYCLITPVLIKHKMALLISVGLSLYIGLVGTDNYPFSIGRTLSFLPFFIMGVLYGKKVWKFLNTKNYVGTYSLIFIGILVAGTYFIDVKPAWLFGVANIDQYYGSVFFEMKVKISLLIASSLAIVSVIKLSSYLPEFFAVFGKNSLSIYLFHGFVVVLISRHVAVSQPDIQMILLLLAVSFAVCIILKESLFCTVINQVSNRISSLMRK</sequence>
<keyword evidence="1" id="KW-1133">Transmembrane helix</keyword>
<dbReference type="Proteomes" id="UP000277537">
    <property type="component" value="Unassembled WGS sequence"/>
</dbReference>
<name>A0A3R9LG97_ACIJO</name>
<organism evidence="3 4">
    <name type="scientific">Acinetobacter johnsonii</name>
    <dbReference type="NCBI Taxonomy" id="40214"/>
    <lineage>
        <taxon>Bacteria</taxon>
        <taxon>Pseudomonadati</taxon>
        <taxon>Pseudomonadota</taxon>
        <taxon>Gammaproteobacteria</taxon>
        <taxon>Moraxellales</taxon>
        <taxon>Moraxellaceae</taxon>
        <taxon>Acinetobacter</taxon>
    </lineage>
</organism>
<dbReference type="Pfam" id="PF01757">
    <property type="entry name" value="Acyl_transf_3"/>
    <property type="match status" value="1"/>
</dbReference>
<dbReference type="AlphaFoldDB" id="A0A3R9LG97"/>
<feature type="transmembrane region" description="Helical" evidence="1">
    <location>
        <begin position="45"/>
        <end position="65"/>
    </location>
</feature>
<dbReference type="GO" id="GO:0016747">
    <property type="term" value="F:acyltransferase activity, transferring groups other than amino-acyl groups"/>
    <property type="evidence" value="ECO:0007669"/>
    <property type="project" value="InterPro"/>
</dbReference>
<evidence type="ECO:0000313" key="3">
    <source>
        <dbReference type="EMBL" id="RSE21274.1"/>
    </source>
</evidence>
<feature type="transmembrane region" description="Helical" evidence="1">
    <location>
        <begin position="185"/>
        <end position="204"/>
    </location>
</feature>
<evidence type="ECO:0000259" key="2">
    <source>
        <dbReference type="Pfam" id="PF01757"/>
    </source>
</evidence>
<protein>
    <recommendedName>
        <fullName evidence="2">Acyltransferase 3 domain-containing protein</fullName>
    </recommendedName>
</protein>
<feature type="transmembrane region" description="Helical" evidence="1">
    <location>
        <begin position="20"/>
        <end position="39"/>
    </location>
</feature>
<feature type="transmembrane region" description="Helical" evidence="1">
    <location>
        <begin position="232"/>
        <end position="252"/>
    </location>
</feature>
<feature type="domain" description="Acyltransferase 3" evidence="2">
    <location>
        <begin position="13"/>
        <end position="305"/>
    </location>
</feature>
<gene>
    <name evidence="3" type="ORF">EGT73_14185</name>
</gene>
<feature type="transmembrane region" description="Helical" evidence="1">
    <location>
        <begin position="288"/>
        <end position="305"/>
    </location>
</feature>
<dbReference type="InterPro" id="IPR052734">
    <property type="entry name" value="Nod_factor_acetyltransferase"/>
</dbReference>
<feature type="transmembrane region" description="Helical" evidence="1">
    <location>
        <begin position="133"/>
        <end position="149"/>
    </location>
</feature>
<feature type="transmembrane region" description="Helical" evidence="1">
    <location>
        <begin position="264"/>
        <end position="282"/>
    </location>
</feature>
<proteinExistence type="predicted"/>
<feature type="transmembrane region" description="Helical" evidence="1">
    <location>
        <begin position="155"/>
        <end position="173"/>
    </location>
</feature>
<feature type="transmembrane region" description="Helical" evidence="1">
    <location>
        <begin position="77"/>
        <end position="96"/>
    </location>
</feature>
<comment type="caution">
    <text evidence="3">The sequence shown here is derived from an EMBL/GenBank/DDBJ whole genome shotgun (WGS) entry which is preliminary data.</text>
</comment>
<keyword evidence="1" id="KW-0812">Transmembrane</keyword>
<dbReference type="PANTHER" id="PTHR37312">
    <property type="entry name" value="MEMBRANE-BOUND ACYLTRANSFERASE YKRP-RELATED"/>
    <property type="match status" value="1"/>
</dbReference>
<evidence type="ECO:0000313" key="4">
    <source>
        <dbReference type="Proteomes" id="UP000277537"/>
    </source>
</evidence>
<dbReference type="InterPro" id="IPR002656">
    <property type="entry name" value="Acyl_transf_3_dom"/>
</dbReference>
<keyword evidence="1" id="KW-0472">Membrane</keyword>